<protein>
    <submittedName>
        <fullName evidence="1">Uncharacterized protein</fullName>
    </submittedName>
</protein>
<accession>A0A8S9XGJ6</accession>
<evidence type="ECO:0000313" key="1">
    <source>
        <dbReference type="EMBL" id="KAF6206745.1"/>
    </source>
</evidence>
<keyword evidence="2" id="KW-1185">Reference proteome</keyword>
<comment type="caution">
    <text evidence="1">The sequence shown here is derived from an EMBL/GenBank/DDBJ whole genome shotgun (WGS) entry which is preliminary data.</text>
</comment>
<sequence>MLKSLNLCRNPFYQKFIGDVCAVQSRGIKYFTKPPTYDDVEIPVKAKPKFVEKVPQNLQNIKMPKMTKNLRFMRGPEEVHNELIHKQYGII</sequence>
<dbReference type="AlphaFoldDB" id="A0A8S9XGJ6"/>
<feature type="non-terminal residue" evidence="1">
    <location>
        <position position="1"/>
    </location>
</feature>
<reference evidence="1" key="1">
    <citation type="journal article" date="2021" name="Mol. Ecol. Resour.">
        <title>Apolygus lucorum genome provides insights into omnivorousness and mesophyll feeding.</title>
        <authorList>
            <person name="Liu Y."/>
            <person name="Liu H."/>
            <person name="Wang H."/>
            <person name="Huang T."/>
            <person name="Liu B."/>
            <person name="Yang B."/>
            <person name="Yin L."/>
            <person name="Li B."/>
            <person name="Zhang Y."/>
            <person name="Zhang S."/>
            <person name="Jiang F."/>
            <person name="Zhang X."/>
            <person name="Ren Y."/>
            <person name="Wang B."/>
            <person name="Wang S."/>
            <person name="Lu Y."/>
            <person name="Wu K."/>
            <person name="Fan W."/>
            <person name="Wang G."/>
        </authorList>
    </citation>
    <scope>NUCLEOTIDE SEQUENCE</scope>
    <source>
        <strain evidence="1">12Hb</strain>
    </source>
</reference>
<evidence type="ECO:0000313" key="2">
    <source>
        <dbReference type="Proteomes" id="UP000466442"/>
    </source>
</evidence>
<name>A0A8S9XGJ6_APOLU</name>
<proteinExistence type="predicted"/>
<gene>
    <name evidence="1" type="ORF">GE061_017981</name>
</gene>
<organism evidence="1 2">
    <name type="scientific">Apolygus lucorum</name>
    <name type="common">Small green plant bug</name>
    <name type="synonym">Lygocoris lucorum</name>
    <dbReference type="NCBI Taxonomy" id="248454"/>
    <lineage>
        <taxon>Eukaryota</taxon>
        <taxon>Metazoa</taxon>
        <taxon>Ecdysozoa</taxon>
        <taxon>Arthropoda</taxon>
        <taxon>Hexapoda</taxon>
        <taxon>Insecta</taxon>
        <taxon>Pterygota</taxon>
        <taxon>Neoptera</taxon>
        <taxon>Paraneoptera</taxon>
        <taxon>Hemiptera</taxon>
        <taxon>Heteroptera</taxon>
        <taxon>Panheteroptera</taxon>
        <taxon>Cimicomorpha</taxon>
        <taxon>Miridae</taxon>
        <taxon>Mirini</taxon>
        <taxon>Apolygus</taxon>
    </lineage>
</organism>
<dbReference type="Proteomes" id="UP000466442">
    <property type="component" value="Unassembled WGS sequence"/>
</dbReference>
<dbReference type="EMBL" id="WIXP02000008">
    <property type="protein sequence ID" value="KAF6206745.1"/>
    <property type="molecule type" value="Genomic_DNA"/>
</dbReference>
<dbReference type="OrthoDB" id="268521at2759"/>